<gene>
    <name evidence="1" type="ORF">F4821DRAFT_274940</name>
</gene>
<name>A0ACC0CLP9_9PEZI</name>
<reference evidence="1 2" key="1">
    <citation type="journal article" date="2022" name="New Phytol.">
        <title>Ecological generalism drives hyperdiversity of secondary metabolite gene clusters in xylarialean endophytes.</title>
        <authorList>
            <person name="Franco M.E.E."/>
            <person name="Wisecaver J.H."/>
            <person name="Arnold A.E."/>
            <person name="Ju Y.M."/>
            <person name="Slot J.C."/>
            <person name="Ahrendt S."/>
            <person name="Moore L.P."/>
            <person name="Eastman K.E."/>
            <person name="Scott K."/>
            <person name="Konkel Z."/>
            <person name="Mondo S.J."/>
            <person name="Kuo A."/>
            <person name="Hayes R.D."/>
            <person name="Haridas S."/>
            <person name="Andreopoulos B."/>
            <person name="Riley R."/>
            <person name="LaButti K."/>
            <person name="Pangilinan J."/>
            <person name="Lipzen A."/>
            <person name="Amirebrahimi M."/>
            <person name="Yan J."/>
            <person name="Adam C."/>
            <person name="Keymanesh K."/>
            <person name="Ng V."/>
            <person name="Louie K."/>
            <person name="Northen T."/>
            <person name="Drula E."/>
            <person name="Henrissat B."/>
            <person name="Hsieh H.M."/>
            <person name="Youens-Clark K."/>
            <person name="Lutzoni F."/>
            <person name="Miadlikowska J."/>
            <person name="Eastwood D.C."/>
            <person name="Hamelin R.C."/>
            <person name="Grigoriev I.V."/>
            <person name="U'Ren J.M."/>
        </authorList>
    </citation>
    <scope>NUCLEOTIDE SEQUENCE [LARGE SCALE GENOMIC DNA]</scope>
    <source>
        <strain evidence="1 2">ER1909</strain>
    </source>
</reference>
<dbReference type="EMBL" id="MU394397">
    <property type="protein sequence ID" value="KAI6081391.1"/>
    <property type="molecule type" value="Genomic_DNA"/>
</dbReference>
<evidence type="ECO:0000313" key="2">
    <source>
        <dbReference type="Proteomes" id="UP001497680"/>
    </source>
</evidence>
<dbReference type="Proteomes" id="UP001497680">
    <property type="component" value="Unassembled WGS sequence"/>
</dbReference>
<evidence type="ECO:0000313" key="1">
    <source>
        <dbReference type="EMBL" id="KAI6081391.1"/>
    </source>
</evidence>
<accession>A0ACC0CLP9</accession>
<proteinExistence type="predicted"/>
<comment type="caution">
    <text evidence="1">The sequence shown here is derived from an EMBL/GenBank/DDBJ whole genome shotgun (WGS) entry which is preliminary data.</text>
</comment>
<keyword evidence="2" id="KW-1185">Reference proteome</keyword>
<protein>
    <submittedName>
        <fullName evidence="1">Uncharacterized protein</fullName>
    </submittedName>
</protein>
<sequence>MPATSAVVSVLVLEALVLDSVELGAGVAKTVTVLHGVELVETGLAEDERKLLAHLQPNLSLMELRLLLAMVLLVDPKQVRIAEASPKPKGPMPQPQESRHHTAEPGRGTRKGRCPDSAVWVALWVSGVYCSQELRVALLSNFTAVVVDNLENPVVAAAWLIVSIGAAAGRWEGNGAPDDESETEPGVTAHSRLPFWLRS</sequence>
<organism evidence="1 2">
    <name type="scientific">Hypoxylon rubiginosum</name>
    <dbReference type="NCBI Taxonomy" id="110542"/>
    <lineage>
        <taxon>Eukaryota</taxon>
        <taxon>Fungi</taxon>
        <taxon>Dikarya</taxon>
        <taxon>Ascomycota</taxon>
        <taxon>Pezizomycotina</taxon>
        <taxon>Sordariomycetes</taxon>
        <taxon>Xylariomycetidae</taxon>
        <taxon>Xylariales</taxon>
        <taxon>Hypoxylaceae</taxon>
        <taxon>Hypoxylon</taxon>
    </lineage>
</organism>